<dbReference type="PANTHER" id="PTHR46797:SF1">
    <property type="entry name" value="METHYLPHOSPHONATE SYNTHASE"/>
    <property type="match status" value="1"/>
</dbReference>
<dbReference type="InterPro" id="IPR050807">
    <property type="entry name" value="TransReg_Diox_bact_type"/>
</dbReference>
<proteinExistence type="predicted"/>
<feature type="domain" description="HTH cro/C1-type" evidence="3">
    <location>
        <begin position="67"/>
        <end position="121"/>
    </location>
</feature>
<dbReference type="Proteomes" id="UP001501407">
    <property type="component" value="Unassembled WGS sequence"/>
</dbReference>
<evidence type="ECO:0000313" key="5">
    <source>
        <dbReference type="Proteomes" id="UP001501407"/>
    </source>
</evidence>
<protein>
    <recommendedName>
        <fullName evidence="3">HTH cro/C1-type domain-containing protein</fullName>
    </recommendedName>
</protein>
<comment type="caution">
    <text evidence="4">The sequence shown here is derived from an EMBL/GenBank/DDBJ whole genome shotgun (WGS) entry which is preliminary data.</text>
</comment>
<dbReference type="EMBL" id="BAABKZ010000002">
    <property type="protein sequence ID" value="GAA5094060.1"/>
    <property type="molecule type" value="Genomic_DNA"/>
</dbReference>
<dbReference type="CDD" id="cd00093">
    <property type="entry name" value="HTH_XRE"/>
    <property type="match status" value="1"/>
</dbReference>
<feature type="region of interest" description="Disordered" evidence="2">
    <location>
        <begin position="37"/>
        <end position="59"/>
    </location>
</feature>
<evidence type="ECO:0000313" key="4">
    <source>
        <dbReference type="EMBL" id="GAA5094060.1"/>
    </source>
</evidence>
<sequence>MAHATPRKCPTFCSERNNVERFARAFYRERMAEIIPLPTKMRPSREPEPRPSREPEPLWRDALGDRLRRLRHERGERLADTADRAGVSPQYLSEMERGLKEPSSEMIAAVAGALEVTLIELTAGVVDDLRTRVAERAAVGCRTTFALAA</sequence>
<evidence type="ECO:0000256" key="1">
    <source>
        <dbReference type="ARBA" id="ARBA00023125"/>
    </source>
</evidence>
<reference evidence="5" key="1">
    <citation type="journal article" date="2019" name="Int. J. Syst. Evol. Microbiol.">
        <title>The Global Catalogue of Microorganisms (GCM) 10K type strain sequencing project: providing services to taxonomists for standard genome sequencing and annotation.</title>
        <authorList>
            <consortium name="The Broad Institute Genomics Platform"/>
            <consortium name="The Broad Institute Genome Sequencing Center for Infectious Disease"/>
            <person name="Wu L."/>
            <person name="Ma J."/>
        </authorList>
    </citation>
    <scope>NUCLEOTIDE SEQUENCE [LARGE SCALE GENOMIC DNA]</scope>
    <source>
        <strain evidence="5">JCM 18959</strain>
    </source>
</reference>
<organism evidence="4 5">
    <name type="scientific">Microbacterium yannicii</name>
    <dbReference type="NCBI Taxonomy" id="671622"/>
    <lineage>
        <taxon>Bacteria</taxon>
        <taxon>Bacillati</taxon>
        <taxon>Actinomycetota</taxon>
        <taxon>Actinomycetes</taxon>
        <taxon>Micrococcales</taxon>
        <taxon>Microbacteriaceae</taxon>
        <taxon>Microbacterium</taxon>
    </lineage>
</organism>
<evidence type="ECO:0000259" key="3">
    <source>
        <dbReference type="PROSITE" id="PS50943"/>
    </source>
</evidence>
<gene>
    <name evidence="4" type="ORF">GCM10025760_24930</name>
</gene>
<dbReference type="InterPro" id="IPR001387">
    <property type="entry name" value="Cro/C1-type_HTH"/>
</dbReference>
<dbReference type="InterPro" id="IPR010982">
    <property type="entry name" value="Lambda_DNA-bd_dom_sf"/>
</dbReference>
<feature type="compositionally biased region" description="Basic and acidic residues" evidence="2">
    <location>
        <begin position="43"/>
        <end position="59"/>
    </location>
</feature>
<dbReference type="Pfam" id="PF13560">
    <property type="entry name" value="HTH_31"/>
    <property type="match status" value="1"/>
</dbReference>
<dbReference type="PANTHER" id="PTHR46797">
    <property type="entry name" value="HTH-TYPE TRANSCRIPTIONAL REGULATOR"/>
    <property type="match status" value="1"/>
</dbReference>
<keyword evidence="5" id="KW-1185">Reference proteome</keyword>
<accession>A0ABP9MH28</accession>
<dbReference type="SMART" id="SM00530">
    <property type="entry name" value="HTH_XRE"/>
    <property type="match status" value="1"/>
</dbReference>
<dbReference type="SUPFAM" id="SSF47413">
    <property type="entry name" value="lambda repressor-like DNA-binding domains"/>
    <property type="match status" value="1"/>
</dbReference>
<dbReference type="Gene3D" id="1.10.260.40">
    <property type="entry name" value="lambda repressor-like DNA-binding domains"/>
    <property type="match status" value="1"/>
</dbReference>
<name>A0ABP9MH28_9MICO</name>
<evidence type="ECO:0000256" key="2">
    <source>
        <dbReference type="SAM" id="MobiDB-lite"/>
    </source>
</evidence>
<keyword evidence="1" id="KW-0238">DNA-binding</keyword>
<dbReference type="PROSITE" id="PS50943">
    <property type="entry name" value="HTH_CROC1"/>
    <property type="match status" value="1"/>
</dbReference>